<gene>
    <name evidence="2" type="ORF">MNBD_GAMMA09-2642</name>
</gene>
<dbReference type="AlphaFoldDB" id="A0A3B0XT09"/>
<protein>
    <recommendedName>
        <fullName evidence="1">DUF5615 domain-containing protein</fullName>
    </recommendedName>
</protein>
<feature type="domain" description="DUF5615" evidence="1">
    <location>
        <begin position="1"/>
        <end position="109"/>
    </location>
</feature>
<organism evidence="2">
    <name type="scientific">hydrothermal vent metagenome</name>
    <dbReference type="NCBI Taxonomy" id="652676"/>
    <lineage>
        <taxon>unclassified sequences</taxon>
        <taxon>metagenomes</taxon>
        <taxon>ecological metagenomes</taxon>
    </lineage>
</organism>
<reference evidence="2" key="1">
    <citation type="submission" date="2018-06" db="EMBL/GenBank/DDBJ databases">
        <authorList>
            <person name="Zhirakovskaya E."/>
        </authorList>
    </citation>
    <scope>NUCLEOTIDE SEQUENCE</scope>
</reference>
<dbReference type="EMBL" id="UOFI01000110">
    <property type="protein sequence ID" value="VAW67840.1"/>
    <property type="molecule type" value="Genomic_DNA"/>
</dbReference>
<sequence>MKLLLDENLSRRIIPVLQNTYPDSSQVALLNLNETNDIDIWEYAKKEGYAIVTQDADFHEYSLLTDGPPLVIWLRCGNQPKNIILDKLLNYQANIQEAEQDNNIWCIEIY</sequence>
<evidence type="ECO:0000259" key="1">
    <source>
        <dbReference type="Pfam" id="PF18480"/>
    </source>
</evidence>
<evidence type="ECO:0000313" key="2">
    <source>
        <dbReference type="EMBL" id="VAW67840.1"/>
    </source>
</evidence>
<accession>A0A3B0XT09</accession>
<proteinExistence type="predicted"/>
<dbReference type="Pfam" id="PF18480">
    <property type="entry name" value="DUF5615"/>
    <property type="match status" value="1"/>
</dbReference>
<dbReference type="InterPro" id="IPR041049">
    <property type="entry name" value="DUF5615"/>
</dbReference>
<name>A0A3B0XT09_9ZZZZ</name>